<gene>
    <name evidence="1" type="ORF">Ciccas_011718</name>
</gene>
<reference evidence="1 2" key="1">
    <citation type="submission" date="2024-11" db="EMBL/GenBank/DDBJ databases">
        <title>Adaptive evolution of stress response genes in parasites aligns with host niche diversity.</title>
        <authorList>
            <person name="Hahn C."/>
            <person name="Resl P."/>
        </authorList>
    </citation>
    <scope>NUCLEOTIDE SEQUENCE [LARGE SCALE GENOMIC DNA]</scope>
    <source>
        <strain evidence="1">EGGRZ-B1_66</strain>
        <tissue evidence="1">Body</tissue>
    </source>
</reference>
<organism evidence="1 2">
    <name type="scientific">Cichlidogyrus casuarinus</name>
    <dbReference type="NCBI Taxonomy" id="1844966"/>
    <lineage>
        <taxon>Eukaryota</taxon>
        <taxon>Metazoa</taxon>
        <taxon>Spiralia</taxon>
        <taxon>Lophotrochozoa</taxon>
        <taxon>Platyhelminthes</taxon>
        <taxon>Monogenea</taxon>
        <taxon>Monopisthocotylea</taxon>
        <taxon>Dactylogyridea</taxon>
        <taxon>Ancyrocephalidae</taxon>
        <taxon>Cichlidogyrus</taxon>
    </lineage>
</organism>
<evidence type="ECO:0008006" key="3">
    <source>
        <dbReference type="Google" id="ProtNLM"/>
    </source>
</evidence>
<name>A0ABD2PRP1_9PLAT</name>
<dbReference type="AlphaFoldDB" id="A0ABD2PRP1"/>
<dbReference type="Proteomes" id="UP001626550">
    <property type="component" value="Unassembled WGS sequence"/>
</dbReference>
<accession>A0ABD2PRP1</accession>
<dbReference type="EMBL" id="JBJKFK010003604">
    <property type="protein sequence ID" value="KAL3309733.1"/>
    <property type="molecule type" value="Genomic_DNA"/>
</dbReference>
<protein>
    <recommendedName>
        <fullName evidence="3">GIY-YIG domain-containing protein</fullName>
    </recommendedName>
</protein>
<sequence length="97" mass="10952">VKDKLKTAVEKTFGSRRLRFCFRTNKLINLGTKDRLRRGLTSGEVYEFRCTCGANYVGQTTRRLEDRVREHTAGRKSAVGEHLVQCGADANVSNFSV</sequence>
<proteinExistence type="predicted"/>
<comment type="caution">
    <text evidence="1">The sequence shown here is derived from an EMBL/GenBank/DDBJ whole genome shotgun (WGS) entry which is preliminary data.</text>
</comment>
<keyword evidence="2" id="KW-1185">Reference proteome</keyword>
<feature type="non-terminal residue" evidence="1">
    <location>
        <position position="1"/>
    </location>
</feature>
<evidence type="ECO:0000313" key="2">
    <source>
        <dbReference type="Proteomes" id="UP001626550"/>
    </source>
</evidence>
<evidence type="ECO:0000313" key="1">
    <source>
        <dbReference type="EMBL" id="KAL3309733.1"/>
    </source>
</evidence>